<feature type="domain" description="PAS" evidence="6">
    <location>
        <begin position="263"/>
        <end position="311"/>
    </location>
</feature>
<keyword evidence="3" id="KW-0597">Phosphoprotein</keyword>
<dbReference type="InterPro" id="IPR052162">
    <property type="entry name" value="Sensor_kinase/Photoreceptor"/>
</dbReference>
<dbReference type="PANTHER" id="PTHR43304:SF1">
    <property type="entry name" value="PAC DOMAIN-CONTAINING PROTEIN"/>
    <property type="match status" value="1"/>
</dbReference>
<keyword evidence="5" id="KW-0418">Kinase</keyword>
<dbReference type="GO" id="GO:0004673">
    <property type="term" value="F:protein histidine kinase activity"/>
    <property type="evidence" value="ECO:0007669"/>
    <property type="project" value="UniProtKB-EC"/>
</dbReference>
<dbReference type="InterPro" id="IPR013656">
    <property type="entry name" value="PAS_4"/>
</dbReference>
<dbReference type="Pfam" id="PF08448">
    <property type="entry name" value="PAS_4"/>
    <property type="match status" value="1"/>
</dbReference>
<dbReference type="InterPro" id="IPR001610">
    <property type="entry name" value="PAC"/>
</dbReference>
<evidence type="ECO:0000313" key="8">
    <source>
        <dbReference type="EMBL" id="BAP61352.1"/>
    </source>
</evidence>
<evidence type="ECO:0000256" key="2">
    <source>
        <dbReference type="ARBA" id="ARBA00012438"/>
    </source>
</evidence>
<dbReference type="SMART" id="SM00091">
    <property type="entry name" value="PAS"/>
    <property type="match status" value="4"/>
</dbReference>
<dbReference type="Pfam" id="PF13426">
    <property type="entry name" value="PAS_9"/>
    <property type="match status" value="3"/>
</dbReference>
<gene>
    <name evidence="8" type="ORF">MMKA1_12350</name>
</gene>
<evidence type="ECO:0000313" key="9">
    <source>
        <dbReference type="Proteomes" id="UP000264208"/>
    </source>
</evidence>
<dbReference type="InterPro" id="IPR035965">
    <property type="entry name" value="PAS-like_dom_sf"/>
</dbReference>
<comment type="catalytic activity">
    <reaction evidence="1">
        <text>ATP + protein L-histidine = ADP + protein N-phospho-L-histidine.</text>
        <dbReference type="EC" id="2.7.13.3"/>
    </reaction>
</comment>
<evidence type="ECO:0000259" key="7">
    <source>
        <dbReference type="PROSITE" id="PS50113"/>
    </source>
</evidence>
<accession>A0A2Z5PDP2</accession>
<evidence type="ECO:0000256" key="4">
    <source>
        <dbReference type="ARBA" id="ARBA00022679"/>
    </source>
</evidence>
<dbReference type="EC" id="2.7.13.3" evidence="2"/>
<feature type="domain" description="PAS" evidence="6">
    <location>
        <begin position="140"/>
        <end position="188"/>
    </location>
</feature>
<dbReference type="GeneID" id="37875649"/>
<dbReference type="NCBIfam" id="TIGR00229">
    <property type="entry name" value="sensory_box"/>
    <property type="match status" value="4"/>
</dbReference>
<dbReference type="InterPro" id="IPR000014">
    <property type="entry name" value="PAS"/>
</dbReference>
<feature type="domain" description="PAS" evidence="6">
    <location>
        <begin position="15"/>
        <end position="84"/>
    </location>
</feature>
<feature type="domain" description="PAS" evidence="6">
    <location>
        <begin position="391"/>
        <end position="463"/>
    </location>
</feature>
<reference evidence="8 9" key="1">
    <citation type="submission" date="2009-06" db="EMBL/GenBank/DDBJ databases">
        <title>Molecular Evidence for Microbiologically Influenced Corrosion from genome of Methanogen.</title>
        <authorList>
            <person name="Ito N."/>
            <person name="Tsurumaru H."/>
            <person name="Shimizu A."/>
            <person name="Harada T."/>
            <person name="Hosoyama A."/>
            <person name="Horikawa H."/>
            <person name="Wakai S."/>
            <person name="Sasaki K."/>
            <person name="Nishijima K."/>
            <person name="Ataku H."/>
            <person name="Yamazaki J."/>
            <person name="Mise M."/>
            <person name="Yamazaki S."/>
            <person name="Tanikawa S."/>
            <person name="Harayama S."/>
            <person name="Fujita N."/>
        </authorList>
    </citation>
    <scope>NUCLEOTIDE SEQUENCE [LARGE SCALE GENOMIC DNA]</scope>
    <source>
        <strain evidence="9">KA1 ( NBRC 102054)</strain>
    </source>
</reference>
<sequence length="544" mass="62404">MQYQKKKKTQNKNESEEIYKFPIGKYKVPINIFSEDMKILDVNKGLIQISGYSKKELTSMKLKDIYPESAEILIEGIKKKVDNKEFPIFKVNLHNKKGKIIPVEIVVTEHKNLYGPGTVFQGTVRDSNAFMHMNNNLADIEKSFRTLAEATFNIIMIFDRDCRNIYVNPAIEKLSGIPPEDFIGKTFVQLGLSNNLVKLCEEAIYNVFEAKTNRRVELKLPNNKQIDALLVPEFDEKGYVKVVIVYAQDITDYKHIKERLKESEDKYHGFVNSCVDAVISVDMQMRIIMWNPAAEKLFGYNEKEILGKSLMKIVPKRYRKRKEKGFDEYKKTHSGAFIGKTGELKGLRKDGTEIPIELSVLSTRVRDKEITMAIIRDITERKMMEESLRNSEEYQRTIFSSIHTGIIVVDERTHEIIDVNRIAADTIGVSKEKIIGNICHKYVCPADEGKCPISDLDQVVDNSERVLLNVNGKEIPILKTVVPIKLNGRECILESFIDITERKKMEMALSWEMAINNALAKLSKKLLSQASIEDITYLVLKYAK</sequence>
<organism evidence="8 9">
    <name type="scientific">Methanococcus maripaludis KA1</name>
    <dbReference type="NCBI Taxonomy" id="637914"/>
    <lineage>
        <taxon>Archaea</taxon>
        <taxon>Methanobacteriati</taxon>
        <taxon>Methanobacteriota</taxon>
        <taxon>Methanomada group</taxon>
        <taxon>Methanococci</taxon>
        <taxon>Methanococcales</taxon>
        <taxon>Methanococcaceae</taxon>
        <taxon>Methanococcus</taxon>
    </lineage>
</organism>
<keyword evidence="4" id="KW-0808">Transferase</keyword>
<dbReference type="KEGG" id="mmak:MMKA1_12350"/>
<evidence type="ECO:0000256" key="5">
    <source>
        <dbReference type="ARBA" id="ARBA00022777"/>
    </source>
</evidence>
<dbReference type="EMBL" id="AP011526">
    <property type="protein sequence ID" value="BAP61352.1"/>
    <property type="molecule type" value="Genomic_DNA"/>
</dbReference>
<evidence type="ECO:0000256" key="1">
    <source>
        <dbReference type="ARBA" id="ARBA00000085"/>
    </source>
</evidence>
<protein>
    <recommendedName>
        <fullName evidence="2">histidine kinase</fullName>
        <ecNumber evidence="2">2.7.13.3</ecNumber>
    </recommendedName>
</protein>
<dbReference type="PROSITE" id="PS50112">
    <property type="entry name" value="PAS"/>
    <property type="match status" value="4"/>
</dbReference>
<name>A0A2Z5PDP2_METMI</name>
<dbReference type="SUPFAM" id="SSF55785">
    <property type="entry name" value="PYP-like sensor domain (PAS domain)"/>
    <property type="match status" value="4"/>
</dbReference>
<dbReference type="SMART" id="SM00086">
    <property type="entry name" value="PAC"/>
    <property type="match status" value="2"/>
</dbReference>
<dbReference type="Gene3D" id="3.30.450.20">
    <property type="entry name" value="PAS domain"/>
    <property type="match status" value="4"/>
</dbReference>
<dbReference type="CDD" id="cd00130">
    <property type="entry name" value="PAS"/>
    <property type="match status" value="4"/>
</dbReference>
<evidence type="ECO:0000259" key="6">
    <source>
        <dbReference type="PROSITE" id="PS50112"/>
    </source>
</evidence>
<feature type="domain" description="PAC" evidence="7">
    <location>
        <begin position="340"/>
        <end position="390"/>
    </location>
</feature>
<dbReference type="Proteomes" id="UP000264208">
    <property type="component" value="Chromosome"/>
</dbReference>
<dbReference type="PROSITE" id="PS50113">
    <property type="entry name" value="PAC"/>
    <property type="match status" value="2"/>
</dbReference>
<feature type="domain" description="PAC" evidence="7">
    <location>
        <begin position="212"/>
        <end position="262"/>
    </location>
</feature>
<dbReference type="AlphaFoldDB" id="A0A2Z5PDP2"/>
<proteinExistence type="predicted"/>
<dbReference type="InterPro" id="IPR000700">
    <property type="entry name" value="PAS-assoc_C"/>
</dbReference>
<dbReference type="RefSeq" id="WP_119846099.1">
    <property type="nucleotide sequence ID" value="NZ_AP011526.1"/>
</dbReference>
<dbReference type="PANTHER" id="PTHR43304">
    <property type="entry name" value="PHYTOCHROME-LIKE PROTEIN CPH1"/>
    <property type="match status" value="1"/>
</dbReference>
<evidence type="ECO:0000256" key="3">
    <source>
        <dbReference type="ARBA" id="ARBA00022553"/>
    </source>
</evidence>